<evidence type="ECO:0000256" key="5">
    <source>
        <dbReference type="ARBA" id="ARBA00023136"/>
    </source>
</evidence>
<comment type="subcellular location">
    <subcellularLocation>
        <location evidence="1 6">Cell membrane</location>
        <topology evidence="1 6">Multi-pass membrane protein</topology>
    </subcellularLocation>
</comment>
<accession>A0A972F988</accession>
<dbReference type="PANTHER" id="PTHR30043">
    <property type="entry name" value="PHOSPHONATES TRANSPORT SYSTEM PERMEASE PROTEIN"/>
    <property type="match status" value="1"/>
</dbReference>
<dbReference type="InterPro" id="IPR005769">
    <property type="entry name" value="PhnE/PtxC"/>
</dbReference>
<evidence type="ECO:0000256" key="3">
    <source>
        <dbReference type="ARBA" id="ARBA00022692"/>
    </source>
</evidence>
<feature type="domain" description="ABC transmembrane type-1" evidence="7">
    <location>
        <begin position="89"/>
        <end position="272"/>
    </location>
</feature>
<evidence type="ECO:0000256" key="6">
    <source>
        <dbReference type="RuleBase" id="RU363032"/>
    </source>
</evidence>
<evidence type="ECO:0000313" key="8">
    <source>
        <dbReference type="EMBL" id="NMG04452.1"/>
    </source>
</evidence>
<keyword evidence="5 6" id="KW-0472">Membrane</keyword>
<feature type="transmembrane region" description="Helical" evidence="6">
    <location>
        <begin position="32"/>
        <end position="50"/>
    </location>
</feature>
<reference evidence="8" key="1">
    <citation type="submission" date="2019-12" db="EMBL/GenBank/DDBJ databases">
        <title>Comparative genomics gives insights into the taxonomy of the Azoarcus-Aromatoleum group and reveals separate origins of nif in the plant-associated Azoarcus and non-plant-associated Aromatoleum sub-groups.</title>
        <authorList>
            <person name="Lafos M."/>
            <person name="Maluk M."/>
            <person name="Batista M."/>
            <person name="Junghare M."/>
            <person name="Carmona M."/>
            <person name="Faoro H."/>
            <person name="Cruz L.M."/>
            <person name="Battistoni F."/>
            <person name="De Souza E."/>
            <person name="Pedrosa F."/>
            <person name="Chen W.-M."/>
            <person name="Poole P.S."/>
            <person name="Dixon R.A."/>
            <person name="James E.K."/>
        </authorList>
    </citation>
    <scope>NUCLEOTIDE SEQUENCE</scope>
    <source>
        <strain evidence="8">NSC3</strain>
    </source>
</reference>
<keyword evidence="9" id="KW-1185">Reference proteome</keyword>
<dbReference type="RefSeq" id="WP_168989123.1">
    <property type="nucleotide sequence ID" value="NZ_CAWPHM010000025.1"/>
</dbReference>
<dbReference type="PANTHER" id="PTHR30043:SF9">
    <property type="entry name" value="PHOSPHONATES TRANSPORT SYSTEM PERMEASE PROTEIN"/>
    <property type="match status" value="1"/>
</dbReference>
<feature type="transmembrane region" description="Helical" evidence="6">
    <location>
        <begin position="140"/>
        <end position="164"/>
    </location>
</feature>
<name>A0A972F988_9RHOO</name>
<feature type="transmembrane region" description="Helical" evidence="6">
    <location>
        <begin position="255"/>
        <end position="272"/>
    </location>
</feature>
<dbReference type="Pfam" id="PF00528">
    <property type="entry name" value="BPD_transp_1"/>
    <property type="match status" value="1"/>
</dbReference>
<protein>
    <submittedName>
        <fullName evidence="8">Phosphonate ABC transporter, permease protein PhnE</fullName>
    </submittedName>
</protein>
<gene>
    <name evidence="8" type="primary">phnE</name>
    <name evidence="8" type="ORF">GPA21_15960</name>
</gene>
<evidence type="ECO:0000256" key="1">
    <source>
        <dbReference type="ARBA" id="ARBA00004651"/>
    </source>
</evidence>
<feature type="transmembrane region" description="Helical" evidence="6">
    <location>
        <begin position="227"/>
        <end position="243"/>
    </location>
</feature>
<comment type="similarity">
    <text evidence="6">Belongs to the binding-protein-dependent transport system permease family.</text>
</comment>
<keyword evidence="2 6" id="KW-0813">Transport</keyword>
<dbReference type="InterPro" id="IPR035906">
    <property type="entry name" value="MetI-like_sf"/>
</dbReference>
<dbReference type="NCBIfam" id="TIGR01097">
    <property type="entry name" value="PhnE"/>
    <property type="match status" value="1"/>
</dbReference>
<evidence type="ECO:0000256" key="2">
    <source>
        <dbReference type="ARBA" id="ARBA00022448"/>
    </source>
</evidence>
<dbReference type="Gene3D" id="1.10.3720.10">
    <property type="entry name" value="MetI-like"/>
    <property type="match status" value="1"/>
</dbReference>
<sequence length="285" mass="30954">MRIDIADITPDRVAALRASAPQVFGGTVASRLASQAVWAGLIVLAVYCLVRFDFSPVRLWNGLGQLGAIIRHMFPPQSGGAFMEFAGAILQTLGMAFLGTLFAALFAIPLAFLGSKNILRFSPGRFLVRRGMDFLRGVDQLIWALIFVRAVGLGPLAGILAIIVSDTGTLAKLFSESIENVDRKPVEGVRANGGDPVQTIRYGFIPQVLPMFLSSTLYMFESNVRSATILGIVGAGGIGYHLAERIRSHRWEEACLILIMILVTVGVIDFVSKRLRQRLIGKATH</sequence>
<dbReference type="CDD" id="cd06261">
    <property type="entry name" value="TM_PBP2"/>
    <property type="match status" value="1"/>
</dbReference>
<evidence type="ECO:0000259" key="7">
    <source>
        <dbReference type="PROSITE" id="PS50928"/>
    </source>
</evidence>
<dbReference type="SUPFAM" id="SSF161098">
    <property type="entry name" value="MetI-like"/>
    <property type="match status" value="1"/>
</dbReference>
<dbReference type="EMBL" id="WTVM01000122">
    <property type="protein sequence ID" value="NMG04452.1"/>
    <property type="molecule type" value="Genomic_DNA"/>
</dbReference>
<comment type="caution">
    <text evidence="8">The sequence shown here is derived from an EMBL/GenBank/DDBJ whole genome shotgun (WGS) entry which is preliminary data.</text>
</comment>
<dbReference type="Proteomes" id="UP000599523">
    <property type="component" value="Unassembled WGS sequence"/>
</dbReference>
<proteinExistence type="inferred from homology"/>
<keyword evidence="3 6" id="KW-0812">Transmembrane</keyword>
<dbReference type="GO" id="GO:0005886">
    <property type="term" value="C:plasma membrane"/>
    <property type="evidence" value="ECO:0007669"/>
    <property type="project" value="UniProtKB-SubCell"/>
</dbReference>
<evidence type="ECO:0000256" key="4">
    <source>
        <dbReference type="ARBA" id="ARBA00022989"/>
    </source>
</evidence>
<feature type="transmembrane region" description="Helical" evidence="6">
    <location>
        <begin position="94"/>
        <end position="119"/>
    </location>
</feature>
<keyword evidence="4 6" id="KW-1133">Transmembrane helix</keyword>
<dbReference type="AlphaFoldDB" id="A0A972F988"/>
<dbReference type="GO" id="GO:0015416">
    <property type="term" value="F:ABC-type phosphonate transporter activity"/>
    <property type="evidence" value="ECO:0007669"/>
    <property type="project" value="InterPro"/>
</dbReference>
<dbReference type="InterPro" id="IPR000515">
    <property type="entry name" value="MetI-like"/>
</dbReference>
<evidence type="ECO:0000313" key="9">
    <source>
        <dbReference type="Proteomes" id="UP000599523"/>
    </source>
</evidence>
<dbReference type="PROSITE" id="PS50928">
    <property type="entry name" value="ABC_TM1"/>
    <property type="match status" value="1"/>
</dbReference>
<organism evidence="8 9">
    <name type="scientific">Azoarcus taiwanensis</name>
    <dbReference type="NCBI Taxonomy" id="666964"/>
    <lineage>
        <taxon>Bacteria</taxon>
        <taxon>Pseudomonadati</taxon>
        <taxon>Pseudomonadota</taxon>
        <taxon>Betaproteobacteria</taxon>
        <taxon>Rhodocyclales</taxon>
        <taxon>Zoogloeaceae</taxon>
        <taxon>Azoarcus</taxon>
    </lineage>
</organism>